<accession>A0A6G1ZDV6</accession>
<dbReference type="AlphaFoldDB" id="A0A6G1ZDV6"/>
<dbReference type="PROSITE" id="PS51257">
    <property type="entry name" value="PROKAR_LIPOPROTEIN"/>
    <property type="match status" value="1"/>
</dbReference>
<feature type="domain" description="DUF4934" evidence="1">
    <location>
        <begin position="44"/>
        <end position="128"/>
    </location>
</feature>
<dbReference type="InterPro" id="IPR032558">
    <property type="entry name" value="DUF4934"/>
</dbReference>
<protein>
    <submittedName>
        <fullName evidence="2">DUF4934 domain-containing protein</fullName>
    </submittedName>
</protein>
<reference evidence="2" key="1">
    <citation type="journal article" date="2019" name="Nat. Med.">
        <title>A library of human gut bacterial isolates paired with longitudinal multiomics data enables mechanistic microbiome research.</title>
        <authorList>
            <person name="Poyet M."/>
            <person name="Groussin M."/>
            <person name="Gibbons S.M."/>
            <person name="Avila-Pacheco J."/>
            <person name="Jiang X."/>
            <person name="Kearney S.M."/>
            <person name="Perrotta A.R."/>
            <person name="Berdy B."/>
            <person name="Zhao S."/>
            <person name="Lieberman T.D."/>
            <person name="Swanson P.K."/>
            <person name="Smith M."/>
            <person name="Roesemann S."/>
            <person name="Alexander J.E."/>
            <person name="Rich S.A."/>
            <person name="Livny J."/>
            <person name="Vlamakis H."/>
            <person name="Clish C."/>
            <person name="Bullock K."/>
            <person name="Deik A."/>
            <person name="Scott J."/>
            <person name="Pierce K.A."/>
            <person name="Xavier R.J."/>
            <person name="Alm E.J."/>
        </authorList>
    </citation>
    <scope>NUCLEOTIDE SEQUENCE</scope>
    <source>
        <strain evidence="2">BIOML-A4</strain>
    </source>
</reference>
<evidence type="ECO:0000259" key="1">
    <source>
        <dbReference type="Pfam" id="PF16288"/>
    </source>
</evidence>
<gene>
    <name evidence="2" type="ORF">GKE01_10355</name>
</gene>
<evidence type="ECO:0000313" key="2">
    <source>
        <dbReference type="EMBL" id="MRY11871.1"/>
    </source>
</evidence>
<name>A0A6G1ZDV6_9BACT</name>
<dbReference type="Pfam" id="PF17170">
    <property type="entry name" value="DUF5128"/>
    <property type="match status" value="1"/>
</dbReference>
<dbReference type="RefSeq" id="WP_010803233.1">
    <property type="nucleotide sequence ID" value="NZ_CAJSYT010000009.1"/>
</dbReference>
<dbReference type="Pfam" id="PF16288">
    <property type="entry name" value="DUF4934"/>
    <property type="match status" value="1"/>
</dbReference>
<proteinExistence type="predicted"/>
<comment type="caution">
    <text evidence="2">The sequence shown here is derived from an EMBL/GenBank/DDBJ whole genome shotgun (WGS) entry which is preliminary data.</text>
</comment>
<sequence>MERKLLGGVFLFLGLLASCSGRQTETGELETIRLATAFENQTELKASDCFSQVHYVTLETSDSCLIGNDPLIQIASDRIIVMTSHQQCFAFDKQTGKFLHSIGHVGDDPEACREMYGWLNGSAEQLYFPSIDYRKMTVYDLDNRFIRKQPEVLTLPEGSICPLEYDYWDKETLLVHSYATETTPDCITFIRDTSVLSVFPTNSEPANEHTPRLGIDVDKFSIATEGTGGHKLYIILDDGKSSLVASENKSPFWHFGKDVFFKGNFNDTIYRVMPDGLHPERLLDLGSYHWDVADRYYAHKDKGFYLLDFFENGQIVLFRFCRNLYHEKERVAYNAVYNKRSGKVMVAPYDSGLINDLGSFLPLQPVTSNSEGEFAQLIQPGEIVSWFEEHPEVRNLPDDVEQLRKVGEEDNPVVVIMK</sequence>
<dbReference type="EMBL" id="WKLP01000013">
    <property type="protein sequence ID" value="MRY11871.1"/>
    <property type="molecule type" value="Genomic_DNA"/>
</dbReference>
<organism evidence="2">
    <name type="scientific">Parabacteroides goldsteinii</name>
    <dbReference type="NCBI Taxonomy" id="328812"/>
    <lineage>
        <taxon>Bacteria</taxon>
        <taxon>Pseudomonadati</taxon>
        <taxon>Bacteroidota</taxon>
        <taxon>Bacteroidia</taxon>
        <taxon>Bacteroidales</taxon>
        <taxon>Tannerellaceae</taxon>
        <taxon>Parabacteroides</taxon>
    </lineage>
</organism>